<keyword evidence="1" id="KW-0732">Signal</keyword>
<feature type="chain" id="PRO_5018016319" evidence="1">
    <location>
        <begin position="21"/>
        <end position="442"/>
    </location>
</feature>
<evidence type="ECO:0000256" key="1">
    <source>
        <dbReference type="SAM" id="SignalP"/>
    </source>
</evidence>
<dbReference type="SMART" id="SM01296">
    <property type="entry name" value="N2227"/>
    <property type="match status" value="1"/>
</dbReference>
<dbReference type="AlphaFoldDB" id="A0A3M9YET7"/>
<dbReference type="GeneID" id="39608151"/>
<organism evidence="2 3">
    <name type="scientific">Verticillium nonalfalfae</name>
    <dbReference type="NCBI Taxonomy" id="1051616"/>
    <lineage>
        <taxon>Eukaryota</taxon>
        <taxon>Fungi</taxon>
        <taxon>Dikarya</taxon>
        <taxon>Ascomycota</taxon>
        <taxon>Pezizomycotina</taxon>
        <taxon>Sordariomycetes</taxon>
        <taxon>Hypocreomycetidae</taxon>
        <taxon>Glomerellales</taxon>
        <taxon>Plectosphaerellaceae</taxon>
        <taxon>Verticillium</taxon>
    </lineage>
</organism>
<dbReference type="InterPro" id="IPR012901">
    <property type="entry name" value="CARME"/>
</dbReference>
<dbReference type="Pfam" id="PF07942">
    <property type="entry name" value="CARME"/>
    <property type="match status" value="1"/>
</dbReference>
<name>A0A3M9YET7_9PEZI</name>
<evidence type="ECO:0000313" key="3">
    <source>
        <dbReference type="Proteomes" id="UP000267145"/>
    </source>
</evidence>
<feature type="signal peptide" evidence="1">
    <location>
        <begin position="1"/>
        <end position="20"/>
    </location>
</feature>
<keyword evidence="3" id="KW-1185">Reference proteome</keyword>
<reference evidence="2 3" key="1">
    <citation type="submission" date="2018-10" db="EMBL/GenBank/DDBJ databases">
        <title>Genome sequence of Verticillium nonalfalfae VnAa140.</title>
        <authorList>
            <person name="Stajich J.E."/>
            <person name="Kasson M.T."/>
        </authorList>
    </citation>
    <scope>NUCLEOTIDE SEQUENCE [LARGE SCALE GENOMIC DNA]</scope>
    <source>
        <strain evidence="2 3">VnAa140</strain>
    </source>
</reference>
<comment type="caution">
    <text evidence="2">The sequence shown here is derived from an EMBL/GenBank/DDBJ whole genome shotgun (WGS) entry which is preliminary data.</text>
</comment>
<dbReference type="SUPFAM" id="SSF53335">
    <property type="entry name" value="S-adenosyl-L-methionine-dependent methyltransferases"/>
    <property type="match status" value="1"/>
</dbReference>
<dbReference type="CDD" id="cd02440">
    <property type="entry name" value="AdoMet_MTases"/>
    <property type="match status" value="1"/>
</dbReference>
<dbReference type="Gene3D" id="3.40.50.150">
    <property type="entry name" value="Vaccinia Virus protein VP39"/>
    <property type="match status" value="1"/>
</dbReference>
<protein>
    <submittedName>
        <fullName evidence="2">Uncharacterized protein</fullName>
    </submittedName>
</protein>
<dbReference type="PANTHER" id="PTHR12303">
    <property type="entry name" value="CARNOSINE N-METHYLTRANSFERASE"/>
    <property type="match status" value="1"/>
</dbReference>
<evidence type="ECO:0000313" key="2">
    <source>
        <dbReference type="EMBL" id="RNJ58591.1"/>
    </source>
</evidence>
<accession>A0A3M9YET7</accession>
<dbReference type="GO" id="GO:0008757">
    <property type="term" value="F:S-adenosylmethionine-dependent methyltransferase activity"/>
    <property type="evidence" value="ECO:0007669"/>
    <property type="project" value="InterPro"/>
</dbReference>
<gene>
    <name evidence="2" type="ORF">D7B24_004462</name>
</gene>
<sequence length="442" mass="49666">MRLSATIPLAVLACAKATLAAEDVAKGDTAIDIHEDLAAVPIDGLFEVHEVIVTLTEEIKPSPRYEAEHKALLKRMSKSHGKWDTTHPRARLLDALHGYVRYRERQTAELDKWRRMYKNTSSSQKKVLEHAVGYTKKMDTVASLIEQNHVLCQQIVDGALEFYGVERDEMTRYIEAKEKENKAAERVSVSQALKHYVRDWTVSGLRERDAAFPCIIQSLEQYFPDRSQGDVKVLLPGAGVGRLGHEVAALGGFEVTTNEWSMYMNLAYRFLEKHPRVGSNNVHPFIDGWSHHASTADMFRGVAFPDRPVNTSAVVLVEGDFTSAFKGQNGHFDALVTHFFIDTARNLMSYFETIHGLLRKGGIWVNLGPLLYGTGPYVQLSLDEIIAVVNAMGFEFVDAPESCGELTFADEKVRGREAVYGFNERALVKNAYNAQSWVMRKK</sequence>
<dbReference type="Proteomes" id="UP000267145">
    <property type="component" value="Unassembled WGS sequence"/>
</dbReference>
<dbReference type="STRING" id="1051616.A0A3M9YET7"/>
<dbReference type="InterPro" id="IPR029063">
    <property type="entry name" value="SAM-dependent_MTases_sf"/>
</dbReference>
<dbReference type="EMBL" id="RBVV01000025">
    <property type="protein sequence ID" value="RNJ58591.1"/>
    <property type="molecule type" value="Genomic_DNA"/>
</dbReference>
<dbReference type="RefSeq" id="XP_028496749.1">
    <property type="nucleotide sequence ID" value="XM_028638631.1"/>
</dbReference>
<proteinExistence type="predicted"/>
<dbReference type="PANTHER" id="PTHR12303:SF13">
    <property type="match status" value="1"/>
</dbReference>